<evidence type="ECO:0000313" key="9">
    <source>
        <dbReference type="EMBL" id="BAK02496.1"/>
    </source>
</evidence>
<evidence type="ECO:0000259" key="8">
    <source>
        <dbReference type="PROSITE" id="PS50203"/>
    </source>
</evidence>
<dbReference type="PANTHER" id="PTHR10183">
    <property type="entry name" value="CALPAIN"/>
    <property type="match status" value="1"/>
</dbReference>
<dbReference type="SUPFAM" id="SSF54001">
    <property type="entry name" value="Cysteine proteinases"/>
    <property type="match status" value="1"/>
</dbReference>
<evidence type="ECO:0000256" key="7">
    <source>
        <dbReference type="PROSITE-ProRule" id="PRU00239"/>
    </source>
</evidence>
<dbReference type="InterPro" id="IPR022684">
    <property type="entry name" value="Calpain_cysteine_protease"/>
</dbReference>
<sequence length="139" mass="15265">LAARGHKGGSLRSISKAVVIVLREALSAKGERTFTDQEFPPDDRSLYVDPRNPPLKLQVVSEWMRPSDIAKETSISSQPCLFSGSVNSSDVCQGRLGDCWFLSAVVVLTEMSRISEVIITPAYNEEGIYTIRFCIQAGT</sequence>
<organism evidence="9">
    <name type="scientific">Hordeum vulgare subsp. vulgare</name>
    <name type="common">Domesticated barley</name>
    <dbReference type="NCBI Taxonomy" id="112509"/>
    <lineage>
        <taxon>Eukaryota</taxon>
        <taxon>Viridiplantae</taxon>
        <taxon>Streptophyta</taxon>
        <taxon>Embryophyta</taxon>
        <taxon>Tracheophyta</taxon>
        <taxon>Spermatophyta</taxon>
        <taxon>Magnoliopsida</taxon>
        <taxon>Liliopsida</taxon>
        <taxon>Poales</taxon>
        <taxon>Poaceae</taxon>
        <taxon>BOP clade</taxon>
        <taxon>Pooideae</taxon>
        <taxon>Triticodae</taxon>
        <taxon>Triticeae</taxon>
        <taxon>Hordeinae</taxon>
        <taxon>Hordeum</taxon>
    </lineage>
</organism>
<dbReference type="InterPro" id="IPR038765">
    <property type="entry name" value="Papain-like_cys_pep_sf"/>
</dbReference>
<comment type="similarity">
    <text evidence="1">Belongs to the peptidase C2 family.</text>
</comment>
<keyword evidence="5" id="KW-0788">Thiol protease</keyword>
<dbReference type="GeneID" id="123441948"/>
<dbReference type="PRINTS" id="PR00704">
    <property type="entry name" value="CALPAIN"/>
</dbReference>
<keyword evidence="3" id="KW-0732">Signal</keyword>
<dbReference type="GO" id="GO:0006508">
    <property type="term" value="P:proteolysis"/>
    <property type="evidence" value="ECO:0007669"/>
    <property type="project" value="UniProtKB-KW"/>
</dbReference>
<name>F2E574_HORVV</name>
<reference evidence="9" key="1">
    <citation type="journal article" date="2011" name="Plant Physiol.">
        <title>Comprehensive sequence analysis of 24,783 barley full-length cDNAs derived from 12 clone libraries.</title>
        <authorList>
            <person name="Matsumoto T."/>
            <person name="Tanaka T."/>
            <person name="Sakai H."/>
            <person name="Amano N."/>
            <person name="Kanamori H."/>
            <person name="Kurita K."/>
            <person name="Kikuta A."/>
            <person name="Kamiya K."/>
            <person name="Yamamoto M."/>
            <person name="Ikawa H."/>
            <person name="Fujii N."/>
            <person name="Hori K."/>
            <person name="Itoh T."/>
            <person name="Sato K."/>
        </authorList>
    </citation>
    <scope>NUCLEOTIDE SEQUENCE</scope>
    <source>
        <tissue evidence="9">Shoot and root</tissue>
    </source>
</reference>
<dbReference type="InterPro" id="IPR001300">
    <property type="entry name" value="Peptidase_C2_calpain_cat"/>
</dbReference>
<dbReference type="PROSITE" id="PS00139">
    <property type="entry name" value="THIOL_PROTEASE_CYS"/>
    <property type="match status" value="1"/>
</dbReference>
<feature type="domain" description="Calpain catalytic" evidence="8">
    <location>
        <begin position="33"/>
        <end position="133"/>
    </location>
</feature>
<dbReference type="PANTHER" id="PTHR10183:SF379">
    <property type="entry name" value="CALPAIN-5"/>
    <property type="match status" value="1"/>
</dbReference>
<dbReference type="RefSeq" id="XP_044974045.1">
    <property type="nucleotide sequence ID" value="XM_045118110.1"/>
</dbReference>
<dbReference type="Pfam" id="PF00648">
    <property type="entry name" value="Peptidase_C2"/>
    <property type="match status" value="1"/>
</dbReference>
<dbReference type="AlphaFoldDB" id="F2E574"/>
<dbReference type="OrthoDB" id="424753at2759"/>
<dbReference type="KEGG" id="hvg:123441948"/>
<evidence type="ECO:0000256" key="1">
    <source>
        <dbReference type="ARBA" id="ARBA00007623"/>
    </source>
</evidence>
<keyword evidence="2" id="KW-0645">Protease</keyword>
<evidence type="ECO:0000256" key="2">
    <source>
        <dbReference type="ARBA" id="ARBA00022670"/>
    </source>
</evidence>
<proteinExistence type="evidence at transcript level"/>
<dbReference type="EMBL" id="AK371298">
    <property type="protein sequence ID" value="BAK02496.1"/>
    <property type="molecule type" value="mRNA"/>
</dbReference>
<dbReference type="MEROPS" id="C02.019"/>
<feature type="non-terminal residue" evidence="9">
    <location>
        <position position="1"/>
    </location>
</feature>
<evidence type="ECO:0000256" key="6">
    <source>
        <dbReference type="PIRSR" id="PIRSR622684-1"/>
    </source>
</evidence>
<keyword evidence="4" id="KW-0378">Hydrolase</keyword>
<dbReference type="GO" id="GO:0004198">
    <property type="term" value="F:calcium-dependent cysteine-type endopeptidase activity"/>
    <property type="evidence" value="ECO:0007669"/>
    <property type="project" value="InterPro"/>
</dbReference>
<evidence type="ECO:0000256" key="3">
    <source>
        <dbReference type="ARBA" id="ARBA00022729"/>
    </source>
</evidence>
<dbReference type="PROSITE" id="PS50203">
    <property type="entry name" value="CALPAIN_CAT"/>
    <property type="match status" value="1"/>
</dbReference>
<evidence type="ECO:0000256" key="5">
    <source>
        <dbReference type="ARBA" id="ARBA00022807"/>
    </source>
</evidence>
<protein>
    <submittedName>
        <fullName evidence="9">Predicted protein</fullName>
    </submittedName>
</protein>
<comment type="caution">
    <text evidence="7">Lacks conserved residue(s) required for the propagation of feature annotation.</text>
</comment>
<dbReference type="InterPro" id="IPR000169">
    <property type="entry name" value="Pept_cys_AS"/>
</dbReference>
<accession>F2E574</accession>
<feature type="active site" evidence="6">
    <location>
        <position position="99"/>
    </location>
</feature>
<evidence type="ECO:0000256" key="4">
    <source>
        <dbReference type="ARBA" id="ARBA00022801"/>
    </source>
</evidence>